<organism evidence="4 5">
    <name type="scientific">Fusobacterium periodonticum D10</name>
    <dbReference type="NCBI Taxonomy" id="620833"/>
    <lineage>
        <taxon>Bacteria</taxon>
        <taxon>Fusobacteriati</taxon>
        <taxon>Fusobacteriota</taxon>
        <taxon>Fusobacteriia</taxon>
        <taxon>Fusobacteriales</taxon>
        <taxon>Fusobacteriaceae</taxon>
        <taxon>Fusobacterium</taxon>
    </lineage>
</organism>
<dbReference type="Gene3D" id="3.10.290.10">
    <property type="entry name" value="RNA-binding S4 domain"/>
    <property type="match status" value="1"/>
</dbReference>
<keyword evidence="1" id="KW-0694">RNA-binding</keyword>
<dbReference type="InterPro" id="IPR002942">
    <property type="entry name" value="S4_RNA-bd"/>
</dbReference>
<dbReference type="AlphaFoldDB" id="K1GPA0"/>
<proteinExistence type="predicted"/>
<evidence type="ECO:0000313" key="5">
    <source>
        <dbReference type="Proteomes" id="UP000005809"/>
    </source>
</evidence>
<accession>K1GPA0</accession>
<dbReference type="InterPro" id="IPR036986">
    <property type="entry name" value="S4_RNA-bd_sf"/>
</dbReference>
<evidence type="ECO:0000313" key="4">
    <source>
        <dbReference type="EMBL" id="EKA93426.1"/>
    </source>
</evidence>
<name>K1GPA0_9FUSO</name>
<dbReference type="SUPFAM" id="SSF55174">
    <property type="entry name" value="Alpha-L RNA-binding motif"/>
    <property type="match status" value="1"/>
</dbReference>
<comment type="caution">
    <text evidence="4">The sequence shown here is derived from an EMBL/GenBank/DDBJ whole genome shotgun (WGS) entry which is preliminary data.</text>
</comment>
<feature type="region of interest" description="Disordered" evidence="2">
    <location>
        <begin position="1"/>
        <end position="20"/>
    </location>
</feature>
<dbReference type="Gene3D" id="3.30.70.330">
    <property type="match status" value="1"/>
</dbReference>
<dbReference type="GO" id="GO:0003723">
    <property type="term" value="F:RNA binding"/>
    <property type="evidence" value="ECO:0007669"/>
    <property type="project" value="UniProtKB-KW"/>
</dbReference>
<feature type="compositionally biased region" description="Low complexity" evidence="2">
    <location>
        <begin position="8"/>
        <end position="20"/>
    </location>
</feature>
<dbReference type="SMART" id="SM00363">
    <property type="entry name" value="S4"/>
    <property type="match status" value="1"/>
</dbReference>
<dbReference type="EMBL" id="ACIF01000221">
    <property type="protein sequence ID" value="EKA93426.1"/>
    <property type="molecule type" value="Genomic_DNA"/>
</dbReference>
<feature type="domain" description="RNA-binding S4" evidence="3">
    <location>
        <begin position="216"/>
        <end position="278"/>
    </location>
</feature>
<dbReference type="InterPro" id="IPR040591">
    <property type="entry name" value="RqcP2_RBD"/>
</dbReference>
<evidence type="ECO:0000256" key="2">
    <source>
        <dbReference type="SAM" id="MobiDB-lite"/>
    </source>
</evidence>
<dbReference type="PATRIC" id="fig|620833.3.peg.1333"/>
<evidence type="ECO:0000259" key="3">
    <source>
        <dbReference type="SMART" id="SM00363"/>
    </source>
</evidence>
<dbReference type="InterPro" id="IPR012677">
    <property type="entry name" value="Nucleotide-bd_a/b_plait_sf"/>
</dbReference>
<dbReference type="PANTHER" id="PTHR13633:SF3">
    <property type="entry name" value="MITOCHONDRIAL TRANSCRIPTION RESCUE FACTOR 1"/>
    <property type="match status" value="1"/>
</dbReference>
<dbReference type="CDD" id="cd00165">
    <property type="entry name" value="S4"/>
    <property type="match status" value="1"/>
</dbReference>
<protein>
    <recommendedName>
        <fullName evidence="3">RNA-binding S4 domain-containing protein</fullName>
    </recommendedName>
</protein>
<gene>
    <name evidence="4" type="ORF">FPOG_00331</name>
</gene>
<dbReference type="Pfam" id="PF17774">
    <property type="entry name" value="YlmH_RBD"/>
    <property type="match status" value="1"/>
</dbReference>
<dbReference type="PANTHER" id="PTHR13633">
    <property type="entry name" value="MITOCHONDRIAL TRANSCRIPTION RESCUE FACTOR 1"/>
    <property type="match status" value="1"/>
</dbReference>
<dbReference type="HOGENOM" id="CLU_075687_1_0_0"/>
<evidence type="ECO:0000256" key="1">
    <source>
        <dbReference type="PROSITE-ProRule" id="PRU00182"/>
    </source>
</evidence>
<dbReference type="Proteomes" id="UP000005809">
    <property type="component" value="Unassembled WGS sequence"/>
</dbReference>
<sequence>MRRVISHNNNNEKNNRYANPNKKVHNKKWTFFILFLSKKNDRISIMKNIDKTNNNLEKIENCIDLAEKTDMIVYSKQFFPISQLNKLKHHELNFSFKGLNEDCEKKLLAVYPKDFTEEDLFFPVKYFKIEKKSKFIDLEHKHYLGNILALGLKRESLGDLIVKNGHCYGIILENMFDFLKENLLRVNSSPVEIIEIDESEVPQNEYQELNITLASLRLDSLVAELTNLSRTLGTNYIDLGNVQLNYEVEREKSTKIAVGDTIIIKKYGKFKIVEENGLTKKEKIKLIIRKYI</sequence>
<reference evidence="4 5" key="1">
    <citation type="submission" date="2012-05" db="EMBL/GenBank/DDBJ databases">
        <title>The Genome Sequence of Fusobacterium periodontium Oral Taxon 201 Strain D10.</title>
        <authorList>
            <consortium name="The Broad Institute Genome Sequencing Platform"/>
            <consortium name="The Broad Institute Genome Sequencing Center for Infectious Disease"/>
            <person name="Earl A."/>
            <person name="Ward D."/>
            <person name="Feldgarden M."/>
            <person name="Gevers D."/>
            <person name="Strauss J."/>
            <person name="Sibley C."/>
            <person name="White A."/>
            <person name="Ambrose C.E."/>
            <person name="Allen-Vercoe E."/>
            <person name="Walker B."/>
            <person name="Young S.K."/>
            <person name="Zeng Q."/>
            <person name="Gargeya S."/>
            <person name="Fitzgerald M."/>
            <person name="Haas B."/>
            <person name="Abouelleil A."/>
            <person name="Alvarado L."/>
            <person name="Arachchi H.M."/>
            <person name="Berlin A.M."/>
            <person name="Chapman S.B."/>
            <person name="Goldberg J."/>
            <person name="Griggs A."/>
            <person name="Gujja S."/>
            <person name="Hansen M."/>
            <person name="Howarth C."/>
            <person name="Imamovic A."/>
            <person name="Larimer J."/>
            <person name="McCowan C."/>
            <person name="Montmayeur A."/>
            <person name="Murphy C."/>
            <person name="Neiman D."/>
            <person name="Pearson M."/>
            <person name="Priest M."/>
            <person name="Roberts A."/>
            <person name="Saif S."/>
            <person name="Shea T."/>
            <person name="Sisk P."/>
            <person name="Sykes S."/>
            <person name="Wortman J."/>
            <person name="Nusbaum C."/>
            <person name="Birren B."/>
        </authorList>
    </citation>
    <scope>NUCLEOTIDE SEQUENCE [LARGE SCALE GENOMIC DNA]</scope>
    <source>
        <strain evidence="4 5">D10</strain>
    </source>
</reference>
<dbReference type="PROSITE" id="PS50889">
    <property type="entry name" value="S4"/>
    <property type="match status" value="1"/>
</dbReference>